<keyword evidence="4" id="KW-1185">Reference proteome</keyword>
<feature type="region of interest" description="Disordered" evidence="1">
    <location>
        <begin position="243"/>
        <end position="268"/>
    </location>
</feature>
<dbReference type="GO" id="GO:0003964">
    <property type="term" value="F:RNA-directed DNA polymerase activity"/>
    <property type="evidence" value="ECO:0007669"/>
    <property type="project" value="UniProtKB-KW"/>
</dbReference>
<dbReference type="PANTHER" id="PTHR42648:SF18">
    <property type="entry name" value="RETROTRANSPOSON, UNCLASSIFIED-LIKE PROTEIN"/>
    <property type="match status" value="1"/>
</dbReference>
<sequence length="360" mass="41079">MGLFSKTKSDALSFFKVFKALAENQAGSMIKTIRTDRGGEYCSHEFQNYLKENGIHHQLTTSYTPQQNGVAERKNRTLMELSRSMLRMKNLSHSYWAEVVACAAYLINRAITKSIPNITPQEAWSGRKPSVGHLKVFGCVAYAHVPKQNRGKLDDKVEKAIFIGYSESSKAYKLYNPITRKTIISRDVVFDEEQEWNERVTHKEVSCIDLNGLEEEASQLDVTEQNDSIESEASNQDEAILSDDEHDNTSNQHENEESSSSSSENEELRTRGIAEIYQNTQPLTDTQVEELYQGVQDVQNEMADFVLYADADPVTYSEAVQDKKWKDAMDKEMQSIHSNETWNLVDPPKKSKAYWCEMDL</sequence>
<reference evidence="3" key="2">
    <citation type="submission" date="2020-06" db="EMBL/GenBank/DDBJ databases">
        <title>Helianthus annuus Genome sequencing and assembly Release 2.</title>
        <authorList>
            <person name="Gouzy J."/>
            <person name="Langlade N."/>
            <person name="Munos S."/>
        </authorList>
    </citation>
    <scope>NUCLEOTIDE SEQUENCE</scope>
    <source>
        <tissue evidence="3">Leaves</tissue>
    </source>
</reference>
<dbReference type="InterPro" id="IPR001584">
    <property type="entry name" value="Integrase_cat-core"/>
</dbReference>
<dbReference type="Pfam" id="PF00665">
    <property type="entry name" value="rve"/>
    <property type="match status" value="1"/>
</dbReference>
<feature type="domain" description="Integrase catalytic" evidence="2">
    <location>
        <begin position="1"/>
        <end position="128"/>
    </location>
</feature>
<accession>A0A9K3DRL6</accession>
<dbReference type="InterPro" id="IPR039537">
    <property type="entry name" value="Retrotran_Ty1/copia-like"/>
</dbReference>
<evidence type="ECO:0000259" key="2">
    <source>
        <dbReference type="PROSITE" id="PS50994"/>
    </source>
</evidence>
<dbReference type="GO" id="GO:0003676">
    <property type="term" value="F:nucleic acid binding"/>
    <property type="evidence" value="ECO:0007669"/>
    <property type="project" value="InterPro"/>
</dbReference>
<evidence type="ECO:0000313" key="3">
    <source>
        <dbReference type="EMBL" id="KAF5759182.1"/>
    </source>
</evidence>
<dbReference type="Proteomes" id="UP000215914">
    <property type="component" value="Unassembled WGS sequence"/>
</dbReference>
<dbReference type="InterPro" id="IPR012337">
    <property type="entry name" value="RNaseH-like_sf"/>
</dbReference>
<dbReference type="SUPFAM" id="SSF53098">
    <property type="entry name" value="Ribonuclease H-like"/>
    <property type="match status" value="1"/>
</dbReference>
<comment type="caution">
    <text evidence="3">The sequence shown here is derived from an EMBL/GenBank/DDBJ whole genome shotgun (WGS) entry which is preliminary data.</text>
</comment>
<dbReference type="InterPro" id="IPR057670">
    <property type="entry name" value="SH3_retrovirus"/>
</dbReference>
<evidence type="ECO:0000256" key="1">
    <source>
        <dbReference type="SAM" id="MobiDB-lite"/>
    </source>
</evidence>
<dbReference type="PROSITE" id="PS50994">
    <property type="entry name" value="INTEGRASE"/>
    <property type="match status" value="1"/>
</dbReference>
<evidence type="ECO:0000313" key="4">
    <source>
        <dbReference type="Proteomes" id="UP000215914"/>
    </source>
</evidence>
<dbReference type="EC" id="2.7.7.49" evidence="3"/>
<gene>
    <name evidence="3" type="ORF">HanXRQr2_Chr16g0738231</name>
</gene>
<organism evidence="3 4">
    <name type="scientific">Helianthus annuus</name>
    <name type="common">Common sunflower</name>
    <dbReference type="NCBI Taxonomy" id="4232"/>
    <lineage>
        <taxon>Eukaryota</taxon>
        <taxon>Viridiplantae</taxon>
        <taxon>Streptophyta</taxon>
        <taxon>Embryophyta</taxon>
        <taxon>Tracheophyta</taxon>
        <taxon>Spermatophyta</taxon>
        <taxon>Magnoliopsida</taxon>
        <taxon>eudicotyledons</taxon>
        <taxon>Gunneridae</taxon>
        <taxon>Pentapetalae</taxon>
        <taxon>asterids</taxon>
        <taxon>campanulids</taxon>
        <taxon>Asterales</taxon>
        <taxon>Asteraceae</taxon>
        <taxon>Asteroideae</taxon>
        <taxon>Heliantheae alliance</taxon>
        <taxon>Heliantheae</taxon>
        <taxon>Helianthus</taxon>
    </lineage>
</organism>
<dbReference type="PANTHER" id="PTHR42648">
    <property type="entry name" value="TRANSPOSASE, PUTATIVE-RELATED"/>
    <property type="match status" value="1"/>
</dbReference>
<dbReference type="EMBL" id="MNCJ02000331">
    <property type="protein sequence ID" value="KAF5759182.1"/>
    <property type="molecule type" value="Genomic_DNA"/>
</dbReference>
<protein>
    <submittedName>
        <fullName evidence="3">RNA-directed DNA polymerase</fullName>
        <ecNumber evidence="3">2.7.7.49</ecNumber>
    </submittedName>
</protein>
<proteinExistence type="predicted"/>
<feature type="region of interest" description="Disordered" evidence="1">
    <location>
        <begin position="217"/>
        <end position="236"/>
    </location>
</feature>
<dbReference type="Gramene" id="mRNA:HanXRQr2_Chr16g0738231">
    <property type="protein sequence ID" value="CDS:HanXRQr2_Chr16g0738231.1"/>
    <property type="gene ID" value="HanXRQr2_Chr16g0738231"/>
</dbReference>
<dbReference type="InterPro" id="IPR036397">
    <property type="entry name" value="RNaseH_sf"/>
</dbReference>
<name>A0A9K3DRL6_HELAN</name>
<dbReference type="GO" id="GO:0015074">
    <property type="term" value="P:DNA integration"/>
    <property type="evidence" value="ECO:0007669"/>
    <property type="project" value="InterPro"/>
</dbReference>
<keyword evidence="3" id="KW-0695">RNA-directed DNA polymerase</keyword>
<keyword evidence="3" id="KW-0548">Nucleotidyltransferase</keyword>
<keyword evidence="3" id="KW-0808">Transferase</keyword>
<feature type="compositionally biased region" description="Polar residues" evidence="1">
    <location>
        <begin position="220"/>
        <end position="236"/>
    </location>
</feature>
<dbReference type="AlphaFoldDB" id="A0A9K3DRL6"/>
<dbReference type="Pfam" id="PF25597">
    <property type="entry name" value="SH3_retrovirus"/>
    <property type="match status" value="1"/>
</dbReference>
<reference evidence="3" key="1">
    <citation type="journal article" date="2017" name="Nature">
        <title>The sunflower genome provides insights into oil metabolism, flowering and Asterid evolution.</title>
        <authorList>
            <person name="Badouin H."/>
            <person name="Gouzy J."/>
            <person name="Grassa C.J."/>
            <person name="Murat F."/>
            <person name="Staton S.E."/>
            <person name="Cottret L."/>
            <person name="Lelandais-Briere C."/>
            <person name="Owens G.L."/>
            <person name="Carrere S."/>
            <person name="Mayjonade B."/>
            <person name="Legrand L."/>
            <person name="Gill N."/>
            <person name="Kane N.C."/>
            <person name="Bowers J.E."/>
            <person name="Hubner S."/>
            <person name="Bellec A."/>
            <person name="Berard A."/>
            <person name="Berges H."/>
            <person name="Blanchet N."/>
            <person name="Boniface M.C."/>
            <person name="Brunel D."/>
            <person name="Catrice O."/>
            <person name="Chaidir N."/>
            <person name="Claudel C."/>
            <person name="Donnadieu C."/>
            <person name="Faraut T."/>
            <person name="Fievet G."/>
            <person name="Helmstetter N."/>
            <person name="King M."/>
            <person name="Knapp S.J."/>
            <person name="Lai Z."/>
            <person name="Le Paslier M.C."/>
            <person name="Lippi Y."/>
            <person name="Lorenzon L."/>
            <person name="Mandel J.R."/>
            <person name="Marage G."/>
            <person name="Marchand G."/>
            <person name="Marquand E."/>
            <person name="Bret-Mestries E."/>
            <person name="Morien E."/>
            <person name="Nambeesan S."/>
            <person name="Nguyen T."/>
            <person name="Pegot-Espagnet P."/>
            <person name="Pouilly N."/>
            <person name="Raftis F."/>
            <person name="Sallet E."/>
            <person name="Schiex T."/>
            <person name="Thomas J."/>
            <person name="Vandecasteele C."/>
            <person name="Vares D."/>
            <person name="Vear F."/>
            <person name="Vautrin S."/>
            <person name="Crespi M."/>
            <person name="Mangin B."/>
            <person name="Burke J.M."/>
            <person name="Salse J."/>
            <person name="Munos S."/>
            <person name="Vincourt P."/>
            <person name="Rieseberg L.H."/>
            <person name="Langlade N.B."/>
        </authorList>
    </citation>
    <scope>NUCLEOTIDE SEQUENCE</scope>
    <source>
        <tissue evidence="3">Leaves</tissue>
    </source>
</reference>
<dbReference type="Gene3D" id="3.30.420.10">
    <property type="entry name" value="Ribonuclease H-like superfamily/Ribonuclease H"/>
    <property type="match status" value="1"/>
</dbReference>